<dbReference type="AlphaFoldDB" id="W1N5M5"/>
<proteinExistence type="predicted"/>
<reference evidence="1 2" key="1">
    <citation type="submission" date="2013-08" db="EMBL/GenBank/DDBJ databases">
        <title>draft genome of Halomonas huanghegensis, strain BJGMM-B45T.</title>
        <authorList>
            <person name="Miao C."/>
            <person name="Wan Y."/>
            <person name="Jin W."/>
        </authorList>
    </citation>
    <scope>NUCLEOTIDE SEQUENCE [LARGE SCALE GENOMIC DNA]</scope>
    <source>
        <strain evidence="1 2">BJGMM-B45</strain>
    </source>
</reference>
<name>W1N5M5_9GAMM</name>
<dbReference type="EMBL" id="AVBC01000039">
    <property type="protein sequence ID" value="ERL50245.1"/>
    <property type="molecule type" value="Genomic_DNA"/>
</dbReference>
<dbReference type="Proteomes" id="UP000019113">
    <property type="component" value="Unassembled WGS sequence"/>
</dbReference>
<comment type="caution">
    <text evidence="1">The sequence shown here is derived from an EMBL/GenBank/DDBJ whole genome shotgun (WGS) entry which is preliminary data.</text>
</comment>
<sequence length="31" mass="3595">MIQWMFARPGDCSIQGVTDLFEVWLIYSKCG</sequence>
<keyword evidence="2" id="KW-1185">Reference proteome</keyword>
<gene>
    <name evidence="1" type="ORF">BJB45_03705</name>
</gene>
<organism evidence="1 2">
    <name type="scientific">Halomonas huangheensis</name>
    <dbReference type="NCBI Taxonomy" id="1178482"/>
    <lineage>
        <taxon>Bacteria</taxon>
        <taxon>Pseudomonadati</taxon>
        <taxon>Pseudomonadota</taxon>
        <taxon>Gammaproteobacteria</taxon>
        <taxon>Oceanospirillales</taxon>
        <taxon>Halomonadaceae</taxon>
        <taxon>Halomonas</taxon>
    </lineage>
</organism>
<evidence type="ECO:0000313" key="2">
    <source>
        <dbReference type="Proteomes" id="UP000019113"/>
    </source>
</evidence>
<evidence type="ECO:0000313" key="1">
    <source>
        <dbReference type="EMBL" id="ERL50245.1"/>
    </source>
</evidence>
<protein>
    <submittedName>
        <fullName evidence="1">Uncharacterized protein</fullName>
    </submittedName>
</protein>
<accession>W1N5M5</accession>